<dbReference type="CDD" id="cd06267">
    <property type="entry name" value="PBP1_LacI_sugar_binding-like"/>
    <property type="match status" value="1"/>
</dbReference>
<evidence type="ECO:0000259" key="4">
    <source>
        <dbReference type="PROSITE" id="PS50932"/>
    </source>
</evidence>
<dbReference type="CDD" id="cd01392">
    <property type="entry name" value="HTH_LacI"/>
    <property type="match status" value="1"/>
</dbReference>
<dbReference type="SUPFAM" id="SSF53822">
    <property type="entry name" value="Periplasmic binding protein-like I"/>
    <property type="match status" value="1"/>
</dbReference>
<dbReference type="InterPro" id="IPR010982">
    <property type="entry name" value="Lambda_DNA-bd_dom_sf"/>
</dbReference>
<dbReference type="Pfam" id="PF13377">
    <property type="entry name" value="Peripla_BP_3"/>
    <property type="match status" value="1"/>
</dbReference>
<dbReference type="Gene3D" id="3.40.50.2300">
    <property type="match status" value="2"/>
</dbReference>
<dbReference type="Proteomes" id="UP000806528">
    <property type="component" value="Unassembled WGS sequence"/>
</dbReference>
<dbReference type="InterPro" id="IPR046335">
    <property type="entry name" value="LacI/GalR-like_sensor"/>
</dbReference>
<evidence type="ECO:0000313" key="6">
    <source>
        <dbReference type="Proteomes" id="UP000806528"/>
    </source>
</evidence>
<gene>
    <name evidence="5" type="ORF">IDM40_12065</name>
</gene>
<accession>A0ABR9P6J2</accession>
<proteinExistence type="predicted"/>
<keyword evidence="1" id="KW-0805">Transcription regulation</keyword>
<dbReference type="InterPro" id="IPR000843">
    <property type="entry name" value="HTH_LacI"/>
</dbReference>
<evidence type="ECO:0000313" key="5">
    <source>
        <dbReference type="EMBL" id="MBE2999434.1"/>
    </source>
</evidence>
<sequence length="336" mass="36076">MTSIRPRPATLTDIARKVGVSTATVSYVLNDAPAGRRIPEATRTRVRSVADELGYVPHASARSLRKGTTDLLLHVQADIVQGPLAADFVHGLTQSVRGLGYTLVQYGAERHRGVKAARSWAGMRPAAVIAPRDRLTEAGTDVLRKAGIHVFAVGVAPEESAGTGVSTLNMDHRGLGHTAGRHLVERGYQDIAALVPRTQLLARMGNERLTGLKEVAEDQGAAVRPAEMDWTPDSAADVVAGWLEDGLPDAVFGYNDEFSGLLLGALLDAGVRVPERVALVGADDTMVCRMLRPELTTVRMECQGHDEVARSIVGAVQEDTQVHLSPWSPVLVRRQT</sequence>
<evidence type="ECO:0000256" key="1">
    <source>
        <dbReference type="ARBA" id="ARBA00023015"/>
    </source>
</evidence>
<name>A0ABR9P6J2_9ACTN</name>
<keyword evidence="6" id="KW-1185">Reference proteome</keyword>
<keyword evidence="2 5" id="KW-0238">DNA-binding</keyword>
<dbReference type="RefSeq" id="WP_193122066.1">
    <property type="nucleotide sequence ID" value="NZ_JADBGI010000009.1"/>
</dbReference>
<organism evidence="5 6">
    <name type="scientific">Nocardiopsis coralli</name>
    <dbReference type="NCBI Taxonomy" id="2772213"/>
    <lineage>
        <taxon>Bacteria</taxon>
        <taxon>Bacillati</taxon>
        <taxon>Actinomycetota</taxon>
        <taxon>Actinomycetes</taxon>
        <taxon>Streptosporangiales</taxon>
        <taxon>Nocardiopsidaceae</taxon>
        <taxon>Nocardiopsis</taxon>
    </lineage>
</organism>
<dbReference type="Pfam" id="PF00356">
    <property type="entry name" value="LacI"/>
    <property type="match status" value="1"/>
</dbReference>
<reference evidence="5 6" key="1">
    <citation type="submission" date="2020-09" db="EMBL/GenBank/DDBJ databases">
        <title>Diversity and distribution of actinomycetes associated with coral in the coast of Hainan.</title>
        <authorList>
            <person name="Li F."/>
        </authorList>
    </citation>
    <scope>NUCLEOTIDE SEQUENCE [LARGE SCALE GENOMIC DNA]</scope>
    <source>
        <strain evidence="5 6">HNM0947</strain>
    </source>
</reference>
<evidence type="ECO:0000256" key="2">
    <source>
        <dbReference type="ARBA" id="ARBA00023125"/>
    </source>
</evidence>
<dbReference type="PANTHER" id="PTHR30146:SF153">
    <property type="entry name" value="LACTOSE OPERON REPRESSOR"/>
    <property type="match status" value="1"/>
</dbReference>
<dbReference type="EMBL" id="JADBGI010000009">
    <property type="protein sequence ID" value="MBE2999434.1"/>
    <property type="molecule type" value="Genomic_DNA"/>
</dbReference>
<feature type="domain" description="HTH lacI-type" evidence="4">
    <location>
        <begin position="9"/>
        <end position="66"/>
    </location>
</feature>
<evidence type="ECO:0000256" key="3">
    <source>
        <dbReference type="ARBA" id="ARBA00023163"/>
    </source>
</evidence>
<keyword evidence="3" id="KW-0804">Transcription</keyword>
<dbReference type="Gene3D" id="1.10.260.40">
    <property type="entry name" value="lambda repressor-like DNA-binding domains"/>
    <property type="match status" value="1"/>
</dbReference>
<dbReference type="GO" id="GO:0003677">
    <property type="term" value="F:DNA binding"/>
    <property type="evidence" value="ECO:0007669"/>
    <property type="project" value="UniProtKB-KW"/>
</dbReference>
<dbReference type="PROSITE" id="PS00356">
    <property type="entry name" value="HTH_LACI_1"/>
    <property type="match status" value="1"/>
</dbReference>
<dbReference type="InterPro" id="IPR028082">
    <property type="entry name" value="Peripla_BP_I"/>
</dbReference>
<dbReference type="PANTHER" id="PTHR30146">
    <property type="entry name" value="LACI-RELATED TRANSCRIPTIONAL REPRESSOR"/>
    <property type="match status" value="1"/>
</dbReference>
<protein>
    <submittedName>
        <fullName evidence="5">LacI family DNA-binding transcriptional regulator</fullName>
    </submittedName>
</protein>
<dbReference type="PROSITE" id="PS50932">
    <property type="entry name" value="HTH_LACI_2"/>
    <property type="match status" value="1"/>
</dbReference>
<dbReference type="SUPFAM" id="SSF47413">
    <property type="entry name" value="lambda repressor-like DNA-binding domains"/>
    <property type="match status" value="1"/>
</dbReference>
<comment type="caution">
    <text evidence="5">The sequence shown here is derived from an EMBL/GenBank/DDBJ whole genome shotgun (WGS) entry which is preliminary data.</text>
</comment>
<dbReference type="SMART" id="SM00354">
    <property type="entry name" value="HTH_LACI"/>
    <property type="match status" value="1"/>
</dbReference>